<keyword evidence="2" id="KW-0378">Hydrolase</keyword>
<evidence type="ECO:0000313" key="4">
    <source>
        <dbReference type="EMBL" id="AXB44314.1"/>
    </source>
</evidence>
<gene>
    <name evidence="4" type="ORF">A4R43_18780</name>
</gene>
<feature type="chain" id="PRO_5017039143" evidence="3">
    <location>
        <begin position="29"/>
        <end position="139"/>
    </location>
</feature>
<sequence>MINQKSRVAGVLLAILVALFGGATAVSAAPVAPAAPVTVQAECGDTSGFEQAPLDSLPAEAGETYDLIQQGGPYPYPQDDTVFQNRERLLPLCDSGYYREYTVETPGSPDRGARRIVKGEGDEYFYTADHYESFVLITV</sequence>
<dbReference type="RefSeq" id="WP_113693555.1">
    <property type="nucleotide sequence ID" value="NZ_CP015163.1"/>
</dbReference>
<dbReference type="SUPFAM" id="SSF53933">
    <property type="entry name" value="Microbial ribonucleases"/>
    <property type="match status" value="1"/>
</dbReference>
<dbReference type="GO" id="GO:0016787">
    <property type="term" value="F:hydrolase activity"/>
    <property type="evidence" value="ECO:0007669"/>
    <property type="project" value="UniProtKB-KW"/>
</dbReference>
<dbReference type="GO" id="GO:0004521">
    <property type="term" value="F:RNA endonuclease activity"/>
    <property type="evidence" value="ECO:0007669"/>
    <property type="project" value="InterPro"/>
</dbReference>
<organism evidence="4 5">
    <name type="scientific">Amycolatopsis albispora</name>
    <dbReference type="NCBI Taxonomy" id="1804986"/>
    <lineage>
        <taxon>Bacteria</taxon>
        <taxon>Bacillati</taxon>
        <taxon>Actinomycetota</taxon>
        <taxon>Actinomycetes</taxon>
        <taxon>Pseudonocardiales</taxon>
        <taxon>Pseudonocardiaceae</taxon>
        <taxon>Amycolatopsis</taxon>
    </lineage>
</organism>
<dbReference type="EMBL" id="CP015163">
    <property type="protein sequence ID" value="AXB44314.1"/>
    <property type="molecule type" value="Genomic_DNA"/>
</dbReference>
<evidence type="ECO:0000313" key="5">
    <source>
        <dbReference type="Proteomes" id="UP000250434"/>
    </source>
</evidence>
<evidence type="ECO:0000256" key="2">
    <source>
        <dbReference type="ARBA" id="ARBA00022801"/>
    </source>
</evidence>
<dbReference type="KEGG" id="aab:A4R43_18780"/>
<evidence type="ECO:0000256" key="1">
    <source>
        <dbReference type="ARBA" id="ARBA00022722"/>
    </source>
</evidence>
<dbReference type="Proteomes" id="UP000250434">
    <property type="component" value="Chromosome"/>
</dbReference>
<keyword evidence="3" id="KW-0732">Signal</keyword>
<proteinExistence type="predicted"/>
<accession>A0A344L8E0</accession>
<dbReference type="Gene3D" id="3.10.450.30">
    <property type="entry name" value="Microbial ribonucleases"/>
    <property type="match status" value="1"/>
</dbReference>
<feature type="signal peptide" evidence="3">
    <location>
        <begin position="1"/>
        <end position="28"/>
    </location>
</feature>
<dbReference type="Pfam" id="PF00545">
    <property type="entry name" value="Ribonuclease"/>
    <property type="match status" value="1"/>
</dbReference>
<evidence type="ECO:0000256" key="3">
    <source>
        <dbReference type="SAM" id="SignalP"/>
    </source>
</evidence>
<dbReference type="AlphaFoldDB" id="A0A344L8E0"/>
<protein>
    <submittedName>
        <fullName evidence="4">Ribonuclease</fullName>
    </submittedName>
</protein>
<dbReference type="InterPro" id="IPR016191">
    <property type="entry name" value="Ribonuclease/ribotoxin"/>
</dbReference>
<name>A0A344L8E0_9PSEU</name>
<reference evidence="4 5" key="1">
    <citation type="submission" date="2016-04" db="EMBL/GenBank/DDBJ databases">
        <title>Complete genome sequence and analysis of deep-sea sediment isolate, Amycolatopsis sp. WP1.</title>
        <authorList>
            <person name="Wang H."/>
            <person name="Chen S."/>
            <person name="Wu Q."/>
        </authorList>
    </citation>
    <scope>NUCLEOTIDE SEQUENCE [LARGE SCALE GENOMIC DNA]</scope>
    <source>
        <strain evidence="4 5">WP1</strain>
    </source>
</reference>
<keyword evidence="1" id="KW-0540">Nuclease</keyword>
<dbReference type="InterPro" id="IPR000026">
    <property type="entry name" value="N1-like"/>
</dbReference>
<keyword evidence="5" id="KW-1185">Reference proteome</keyword>
<dbReference type="OrthoDB" id="5326845at2"/>
<dbReference type="GO" id="GO:0003723">
    <property type="term" value="F:RNA binding"/>
    <property type="evidence" value="ECO:0007669"/>
    <property type="project" value="InterPro"/>
</dbReference>